<organism evidence="4 5">
    <name type="scientific">Flagellimonas olearia</name>
    <dbReference type="NCBI Taxonomy" id="552546"/>
    <lineage>
        <taxon>Bacteria</taxon>
        <taxon>Pseudomonadati</taxon>
        <taxon>Bacteroidota</taxon>
        <taxon>Flavobacteriia</taxon>
        <taxon>Flavobacteriales</taxon>
        <taxon>Flavobacteriaceae</taxon>
        <taxon>Flagellimonas</taxon>
    </lineage>
</organism>
<dbReference type="RefSeq" id="WP_129652470.1">
    <property type="nucleotide sequence ID" value="NZ_ML142907.1"/>
</dbReference>
<feature type="domain" description="N-acetyltransferase" evidence="3">
    <location>
        <begin position="17"/>
        <end position="144"/>
    </location>
</feature>
<dbReference type="PANTHER" id="PTHR43800">
    <property type="entry name" value="PEPTIDYL-LYSINE N-ACETYLTRANSFERASE YJAB"/>
    <property type="match status" value="1"/>
</dbReference>
<dbReference type="PANTHER" id="PTHR43800:SF1">
    <property type="entry name" value="PEPTIDYL-LYSINE N-ACETYLTRANSFERASE YJAB"/>
    <property type="match status" value="1"/>
</dbReference>
<dbReference type="SUPFAM" id="SSF55729">
    <property type="entry name" value="Acyl-CoA N-acyltransferases (Nat)"/>
    <property type="match status" value="1"/>
</dbReference>
<evidence type="ECO:0000313" key="4">
    <source>
        <dbReference type="EMBL" id="RYC52737.1"/>
    </source>
</evidence>
<dbReference type="Gene3D" id="3.40.630.30">
    <property type="match status" value="1"/>
</dbReference>
<dbReference type="PROSITE" id="PS51186">
    <property type="entry name" value="GNAT"/>
    <property type="match status" value="1"/>
</dbReference>
<dbReference type="InterPro" id="IPR000182">
    <property type="entry name" value="GNAT_dom"/>
</dbReference>
<dbReference type="EMBL" id="JJMP01000001">
    <property type="protein sequence ID" value="RYC52737.1"/>
    <property type="molecule type" value="Genomic_DNA"/>
</dbReference>
<evidence type="ECO:0000256" key="2">
    <source>
        <dbReference type="ARBA" id="ARBA00023315"/>
    </source>
</evidence>
<reference evidence="4 5" key="1">
    <citation type="submission" date="2014-04" db="EMBL/GenBank/DDBJ databases">
        <title>Whole genome of Muricauda olearia.</title>
        <authorList>
            <person name="Zhang X.-H."/>
            <person name="Tang K."/>
        </authorList>
    </citation>
    <scope>NUCLEOTIDE SEQUENCE [LARGE SCALE GENOMIC DNA]</scope>
    <source>
        <strain evidence="4 5">Th120</strain>
    </source>
</reference>
<keyword evidence="5" id="KW-1185">Reference proteome</keyword>
<evidence type="ECO:0000256" key="1">
    <source>
        <dbReference type="ARBA" id="ARBA00022679"/>
    </source>
</evidence>
<name>A0A444VPJ4_9FLAO</name>
<protein>
    <submittedName>
        <fullName evidence="4">GCN5 family acetyltransferase</fullName>
    </submittedName>
</protein>
<proteinExistence type="predicted"/>
<dbReference type="CDD" id="cd04301">
    <property type="entry name" value="NAT_SF"/>
    <property type="match status" value="1"/>
</dbReference>
<keyword evidence="1 4" id="KW-0808">Transferase</keyword>
<comment type="caution">
    <text evidence="4">The sequence shown here is derived from an EMBL/GenBank/DDBJ whole genome shotgun (WGS) entry which is preliminary data.</text>
</comment>
<accession>A0A444VPJ4</accession>
<dbReference type="GO" id="GO:0016747">
    <property type="term" value="F:acyltransferase activity, transferring groups other than amino-acyl groups"/>
    <property type="evidence" value="ECO:0007669"/>
    <property type="project" value="InterPro"/>
</dbReference>
<evidence type="ECO:0000313" key="5">
    <source>
        <dbReference type="Proteomes" id="UP000290261"/>
    </source>
</evidence>
<dbReference type="AlphaFoldDB" id="A0A444VPJ4"/>
<dbReference type="InterPro" id="IPR016181">
    <property type="entry name" value="Acyl_CoA_acyltransferase"/>
</dbReference>
<sequence length="144" mass="16749">MKQKIDRILKTEYEEVVRVWESSVRATHHFLKEEDIEYFKPLILNTYLDAVELRCMRNDENNILGFLGAAEQNLEMLFIDPEHRGKRIGKSLLDHAMENLNVTKVDVNEQAVGFYQHCGFEVIGRSELDSSGKPYPILHMALKK</sequence>
<dbReference type="Proteomes" id="UP000290261">
    <property type="component" value="Unassembled WGS sequence"/>
</dbReference>
<evidence type="ECO:0000259" key="3">
    <source>
        <dbReference type="PROSITE" id="PS51186"/>
    </source>
</evidence>
<dbReference type="Pfam" id="PF13508">
    <property type="entry name" value="Acetyltransf_7"/>
    <property type="match status" value="1"/>
</dbReference>
<gene>
    <name evidence="4" type="ORF">DN53_00535</name>
</gene>
<keyword evidence="2" id="KW-0012">Acyltransferase</keyword>